<accession>A0A8S1CR11</accession>
<reference evidence="2 3" key="1">
    <citation type="submission" date="2020-04" db="EMBL/GenBank/DDBJ databases">
        <authorList>
            <person name="Alioto T."/>
            <person name="Alioto T."/>
            <person name="Gomez Garrido J."/>
        </authorList>
    </citation>
    <scope>NUCLEOTIDE SEQUENCE [LARGE SCALE GENOMIC DNA]</scope>
</reference>
<dbReference type="InterPro" id="IPR016181">
    <property type="entry name" value="Acyl_CoA_acyltransferase"/>
</dbReference>
<dbReference type="EMBL" id="CADEPI010000090">
    <property type="protein sequence ID" value="CAB3373874.1"/>
    <property type="molecule type" value="Genomic_DNA"/>
</dbReference>
<dbReference type="GO" id="GO:0005737">
    <property type="term" value="C:cytoplasm"/>
    <property type="evidence" value="ECO:0007669"/>
    <property type="project" value="TreeGrafter"/>
</dbReference>
<name>A0A8S1CR11_9INSE</name>
<evidence type="ECO:0000313" key="2">
    <source>
        <dbReference type="EMBL" id="CAB3373874.1"/>
    </source>
</evidence>
<dbReference type="SUPFAM" id="SSF55729">
    <property type="entry name" value="Acyl-CoA N-acyltransferases (Nat)"/>
    <property type="match status" value="1"/>
</dbReference>
<dbReference type="PROSITE" id="PS51186">
    <property type="entry name" value="GNAT"/>
    <property type="match status" value="1"/>
</dbReference>
<dbReference type="PANTHER" id="PTHR13538:SF4">
    <property type="entry name" value="N-ALPHA-ACETYLTRANSFERASE 80"/>
    <property type="match status" value="1"/>
</dbReference>
<sequence length="228" mass="25689">MENDNVASPNMQQDFEGLILHENPHLIDLCCELINSEWPRSHTARRRNLECSCDNLPTCLILVQKNTKVPRVVGHSKISRIPSIQHGAFIESVVIDKNMRGKGLGRILMHQTEDYMKSIGLKEAYLSTYDQQGFYTKLGYSFCERVCIYGSSISLRPTLTDKVPSVEEKREKSTESQNCTLSLFVPPPPPPLPVFVNASKVPNSSFNVPQTIIANGHPKKDFMKKTLT</sequence>
<dbReference type="AlphaFoldDB" id="A0A8S1CR11"/>
<organism evidence="2 3">
    <name type="scientific">Cloeon dipterum</name>
    <dbReference type="NCBI Taxonomy" id="197152"/>
    <lineage>
        <taxon>Eukaryota</taxon>
        <taxon>Metazoa</taxon>
        <taxon>Ecdysozoa</taxon>
        <taxon>Arthropoda</taxon>
        <taxon>Hexapoda</taxon>
        <taxon>Insecta</taxon>
        <taxon>Pterygota</taxon>
        <taxon>Palaeoptera</taxon>
        <taxon>Ephemeroptera</taxon>
        <taxon>Pisciforma</taxon>
        <taxon>Baetidae</taxon>
        <taxon>Cloeon</taxon>
    </lineage>
</organism>
<dbReference type="Proteomes" id="UP000494165">
    <property type="component" value="Unassembled WGS sequence"/>
</dbReference>
<dbReference type="Pfam" id="PF00583">
    <property type="entry name" value="Acetyltransf_1"/>
    <property type="match status" value="1"/>
</dbReference>
<keyword evidence="3" id="KW-1185">Reference proteome</keyword>
<proteinExistence type="predicted"/>
<gene>
    <name evidence="2" type="ORF">CLODIP_2_CD11669</name>
</gene>
<protein>
    <recommendedName>
        <fullName evidence="1">N-acetyltransferase domain-containing protein</fullName>
    </recommendedName>
</protein>
<comment type="caution">
    <text evidence="2">The sequence shown here is derived from an EMBL/GenBank/DDBJ whole genome shotgun (WGS) entry which is preliminary data.</text>
</comment>
<dbReference type="InterPro" id="IPR000182">
    <property type="entry name" value="GNAT_dom"/>
</dbReference>
<dbReference type="Gene3D" id="3.40.630.30">
    <property type="match status" value="1"/>
</dbReference>
<evidence type="ECO:0000313" key="3">
    <source>
        <dbReference type="Proteomes" id="UP000494165"/>
    </source>
</evidence>
<dbReference type="OrthoDB" id="329272at2759"/>
<dbReference type="GO" id="GO:0008080">
    <property type="term" value="F:N-acetyltransferase activity"/>
    <property type="evidence" value="ECO:0007669"/>
    <property type="project" value="InterPro"/>
</dbReference>
<dbReference type="CDD" id="cd04301">
    <property type="entry name" value="NAT_SF"/>
    <property type="match status" value="1"/>
</dbReference>
<dbReference type="InterPro" id="IPR039840">
    <property type="entry name" value="NAA80"/>
</dbReference>
<dbReference type="GO" id="GO:1905502">
    <property type="term" value="F:acetyl-CoA binding"/>
    <property type="evidence" value="ECO:0007669"/>
    <property type="project" value="TreeGrafter"/>
</dbReference>
<evidence type="ECO:0000259" key="1">
    <source>
        <dbReference type="PROSITE" id="PS51186"/>
    </source>
</evidence>
<dbReference type="PANTHER" id="PTHR13538">
    <property type="entry name" value="N-ACETYLTRANSFERASE 6"/>
    <property type="match status" value="1"/>
</dbReference>
<feature type="domain" description="N-acetyltransferase" evidence="1">
    <location>
        <begin position="17"/>
        <end position="160"/>
    </location>
</feature>